<evidence type="ECO:0000256" key="4">
    <source>
        <dbReference type="ARBA" id="ARBA00023033"/>
    </source>
</evidence>
<gene>
    <name evidence="7" type="ORF">GCM10010470_21140</name>
</gene>
<keyword evidence="3" id="KW-0560">Oxidoreductase</keyword>
<name>A0ABN3VDP9_9PSEU</name>
<evidence type="ECO:0000259" key="6">
    <source>
        <dbReference type="Pfam" id="PF00296"/>
    </source>
</evidence>
<evidence type="ECO:0000313" key="7">
    <source>
        <dbReference type="EMBL" id="GAA2786598.1"/>
    </source>
</evidence>
<accession>A0ABN3VDP9</accession>
<dbReference type="PIRSF" id="PIRSF000337">
    <property type="entry name" value="NTA_MOA"/>
    <property type="match status" value="1"/>
</dbReference>
<organism evidence="7 8">
    <name type="scientific">Saccharopolyspora taberi</name>
    <dbReference type="NCBI Taxonomy" id="60895"/>
    <lineage>
        <taxon>Bacteria</taxon>
        <taxon>Bacillati</taxon>
        <taxon>Actinomycetota</taxon>
        <taxon>Actinomycetes</taxon>
        <taxon>Pseudonocardiales</taxon>
        <taxon>Pseudonocardiaceae</taxon>
        <taxon>Saccharopolyspora</taxon>
    </lineage>
</organism>
<comment type="caution">
    <text evidence="7">The sequence shown here is derived from an EMBL/GenBank/DDBJ whole genome shotgun (WGS) entry which is preliminary data.</text>
</comment>
<dbReference type="Pfam" id="PF00296">
    <property type="entry name" value="Bac_luciferase"/>
    <property type="match status" value="1"/>
</dbReference>
<dbReference type="PANTHER" id="PTHR30011">
    <property type="entry name" value="ALKANESULFONATE MONOOXYGENASE-RELATED"/>
    <property type="match status" value="1"/>
</dbReference>
<evidence type="ECO:0000256" key="2">
    <source>
        <dbReference type="ARBA" id="ARBA00022643"/>
    </source>
</evidence>
<comment type="similarity">
    <text evidence="5">Belongs to the NtaA/SnaA/DszA monooxygenase family.</text>
</comment>
<evidence type="ECO:0000313" key="8">
    <source>
        <dbReference type="Proteomes" id="UP001500979"/>
    </source>
</evidence>
<dbReference type="Gene3D" id="3.20.20.30">
    <property type="entry name" value="Luciferase-like domain"/>
    <property type="match status" value="1"/>
</dbReference>
<keyword evidence="8" id="KW-1185">Reference proteome</keyword>
<evidence type="ECO:0000256" key="3">
    <source>
        <dbReference type="ARBA" id="ARBA00023002"/>
    </source>
</evidence>
<dbReference type="InterPro" id="IPR051260">
    <property type="entry name" value="Diverse_substr_monoxygenases"/>
</dbReference>
<feature type="domain" description="Luciferase-like" evidence="6">
    <location>
        <begin position="31"/>
        <end position="378"/>
    </location>
</feature>
<dbReference type="InterPro" id="IPR016215">
    <property type="entry name" value="NTA_MOA"/>
</dbReference>
<dbReference type="PANTHER" id="PTHR30011:SF16">
    <property type="entry name" value="C2H2 FINGER DOMAIN TRANSCRIPTION FACTOR (EUROFUNG)-RELATED"/>
    <property type="match status" value="1"/>
</dbReference>
<evidence type="ECO:0000256" key="5">
    <source>
        <dbReference type="ARBA" id="ARBA00033748"/>
    </source>
</evidence>
<dbReference type="RefSeq" id="WP_344679388.1">
    <property type="nucleotide sequence ID" value="NZ_BAAAUX010000011.1"/>
</dbReference>
<proteinExistence type="inferred from homology"/>
<keyword evidence="2" id="KW-0288">FMN</keyword>
<dbReference type="EMBL" id="BAAAUX010000011">
    <property type="protein sequence ID" value="GAA2786598.1"/>
    <property type="molecule type" value="Genomic_DNA"/>
</dbReference>
<keyword evidence="4" id="KW-0503">Monooxygenase</keyword>
<keyword evidence="1" id="KW-0285">Flavoprotein</keyword>
<dbReference type="SUPFAM" id="SSF51679">
    <property type="entry name" value="Bacterial luciferase-like"/>
    <property type="match status" value="1"/>
</dbReference>
<dbReference type="InterPro" id="IPR036661">
    <property type="entry name" value="Luciferase-like_sf"/>
</dbReference>
<evidence type="ECO:0000256" key="1">
    <source>
        <dbReference type="ARBA" id="ARBA00022630"/>
    </source>
</evidence>
<dbReference type="InterPro" id="IPR011251">
    <property type="entry name" value="Luciferase-like_dom"/>
</dbReference>
<dbReference type="Proteomes" id="UP001500979">
    <property type="component" value="Unassembled WGS sequence"/>
</dbReference>
<dbReference type="NCBIfam" id="TIGR03860">
    <property type="entry name" value="FMN_nitrolo"/>
    <property type="match status" value="1"/>
</dbReference>
<reference evidence="7 8" key="1">
    <citation type="journal article" date="2019" name="Int. J. Syst. Evol. Microbiol.">
        <title>The Global Catalogue of Microorganisms (GCM) 10K type strain sequencing project: providing services to taxonomists for standard genome sequencing and annotation.</title>
        <authorList>
            <consortium name="The Broad Institute Genomics Platform"/>
            <consortium name="The Broad Institute Genome Sequencing Center for Infectious Disease"/>
            <person name="Wu L."/>
            <person name="Ma J."/>
        </authorList>
    </citation>
    <scope>NUCLEOTIDE SEQUENCE [LARGE SCALE GENOMIC DNA]</scope>
    <source>
        <strain evidence="7 8">JCM 9383</strain>
    </source>
</reference>
<sequence length="446" mass="48244">MSAEPSKTLRTVTGVSGDPGIYRLATDPARSTLDDAVEVARRAEAARIDALFAADLLSFGAQGAIGAQEPLVFVSALSQVTRHVGLIATVSTTFHHPYNLARLFGTLDHVSNGRAAWNLVTSAVGEENFGPGELPSPEERYARAAEALEVVNALWDSWKDGALRKGPDGDVVLDRGKVLPIDHAGRHFAVRGPLNIPPLPQGRPVQIQAGQSEAGIALGARFAEVVFTSLPTLRVARDYTAKVRKQAVAHGRPAGLPLIFSSFHATYGATEEEARRLVREKREAIDFEHGRTQVADMLGGGVDLSEVKLDEKLPESLLPRLESVHRRRGRVEIFSEYARRGYTLRELIIAAQDTGHWAAAGTPEQLADQVEERFRAGVLDVLALGGLGDDRQHDFAVNGLLHELRRRGIAKADYTGSTLRENFGLDENFGLRGNLGLGENFGVGSP</sequence>
<protein>
    <submittedName>
        <fullName evidence="7">LLM class flavin-dependent oxidoreductase</fullName>
    </submittedName>
</protein>